<accession>A0A1R3IZQ6</accession>
<protein>
    <recommendedName>
        <fullName evidence="3">Retrotransposon gag protein</fullName>
    </recommendedName>
</protein>
<comment type="caution">
    <text evidence="1">The sequence shown here is derived from an EMBL/GenBank/DDBJ whole genome shotgun (WGS) entry which is preliminary data.</text>
</comment>
<dbReference type="Proteomes" id="UP000188268">
    <property type="component" value="Unassembled WGS sequence"/>
</dbReference>
<dbReference type="AlphaFoldDB" id="A0A1R3IZQ6"/>
<evidence type="ECO:0000313" key="2">
    <source>
        <dbReference type="Proteomes" id="UP000188268"/>
    </source>
</evidence>
<organism evidence="1 2">
    <name type="scientific">Corchorus capsularis</name>
    <name type="common">Jute</name>
    <dbReference type="NCBI Taxonomy" id="210143"/>
    <lineage>
        <taxon>Eukaryota</taxon>
        <taxon>Viridiplantae</taxon>
        <taxon>Streptophyta</taxon>
        <taxon>Embryophyta</taxon>
        <taxon>Tracheophyta</taxon>
        <taxon>Spermatophyta</taxon>
        <taxon>Magnoliopsida</taxon>
        <taxon>eudicotyledons</taxon>
        <taxon>Gunneridae</taxon>
        <taxon>Pentapetalae</taxon>
        <taxon>rosids</taxon>
        <taxon>malvids</taxon>
        <taxon>Malvales</taxon>
        <taxon>Malvaceae</taxon>
        <taxon>Grewioideae</taxon>
        <taxon>Apeibeae</taxon>
        <taxon>Corchorus</taxon>
    </lineage>
</organism>
<dbReference type="EMBL" id="AWWV01009098">
    <property type="protein sequence ID" value="OMO88026.1"/>
    <property type="molecule type" value="Genomic_DNA"/>
</dbReference>
<name>A0A1R3IZQ6_COCAP</name>
<dbReference type="STRING" id="210143.A0A1R3IZQ6"/>
<dbReference type="Pfam" id="PF14223">
    <property type="entry name" value="Retrotran_gag_2"/>
    <property type="match status" value="1"/>
</dbReference>
<dbReference type="PANTHER" id="PTHR47481:SF31">
    <property type="entry name" value="OS01G0873500 PROTEIN"/>
    <property type="match status" value="1"/>
</dbReference>
<dbReference type="PANTHER" id="PTHR47481">
    <property type="match status" value="1"/>
</dbReference>
<dbReference type="Gramene" id="OMO88026">
    <property type="protein sequence ID" value="OMO88026"/>
    <property type="gene ID" value="CCACVL1_08580"/>
</dbReference>
<dbReference type="OrthoDB" id="1749397at2759"/>
<evidence type="ECO:0000313" key="1">
    <source>
        <dbReference type="EMBL" id="OMO88026.1"/>
    </source>
</evidence>
<sequence length="366" mass="40901">MDASCAKMLRKPWNIFSGVSPLPKLQLLYVLKSQDLLKYVDGSFPVPPVSIKNPTDKEGSSTISNPEFVTWTRIDQMLLGWINATLFEPILAQVVGLETSHEVWSNLHSLFSMKSTAHVMQLRSQLQNLQKKSYSISEYLKKIKSIAYTLVAIRQPVSDTDMVLYTLSSLSPKYESFTTTVSVGSDVPSFSELNSLMFHHESRLEQASQLSQTNIQNTAFVAQNNHTASFTQSNYYRGRGRGCHQFNYNNGRFSFHSPTSTPGLLGATPPFTTRSSIICQICRKHGHEVVKCNECFNQNYQSFDDIPLAFAALTINNAYQKGYSDIGATNHMVADPKELTNGNNYGGVDKIIVGSGNRENPLQRTM</sequence>
<gene>
    <name evidence="1" type="ORF">CCACVL1_08580</name>
</gene>
<evidence type="ECO:0008006" key="3">
    <source>
        <dbReference type="Google" id="ProtNLM"/>
    </source>
</evidence>
<keyword evidence="2" id="KW-1185">Reference proteome</keyword>
<proteinExistence type="predicted"/>
<reference evidence="1 2" key="1">
    <citation type="submission" date="2013-09" db="EMBL/GenBank/DDBJ databases">
        <title>Corchorus capsularis genome sequencing.</title>
        <authorList>
            <person name="Alam M."/>
            <person name="Haque M.S."/>
            <person name="Islam M.S."/>
            <person name="Emdad E.M."/>
            <person name="Islam M.M."/>
            <person name="Ahmed B."/>
            <person name="Halim A."/>
            <person name="Hossen Q.M.M."/>
            <person name="Hossain M.Z."/>
            <person name="Ahmed R."/>
            <person name="Khan M.M."/>
            <person name="Islam R."/>
            <person name="Rashid M.M."/>
            <person name="Khan S.A."/>
            <person name="Rahman M.S."/>
            <person name="Alam M."/>
        </authorList>
    </citation>
    <scope>NUCLEOTIDE SEQUENCE [LARGE SCALE GENOMIC DNA]</scope>
    <source>
        <strain evidence="2">cv. CVL-1</strain>
        <tissue evidence="1">Whole seedling</tissue>
    </source>
</reference>
<dbReference type="OMA" id="HETHFLY"/>